<gene>
    <name evidence="2" type="ORF">ENKNEFLB_02289</name>
</gene>
<dbReference type="EMBL" id="CP075371">
    <property type="protein sequence ID" value="QVT79899.1"/>
    <property type="molecule type" value="Genomic_DNA"/>
</dbReference>
<organism evidence="2 3">
    <name type="scientific">Nocardioides aquaticus</name>
    <dbReference type="NCBI Taxonomy" id="160826"/>
    <lineage>
        <taxon>Bacteria</taxon>
        <taxon>Bacillati</taxon>
        <taxon>Actinomycetota</taxon>
        <taxon>Actinomycetes</taxon>
        <taxon>Propionibacteriales</taxon>
        <taxon>Nocardioidaceae</taxon>
        <taxon>Nocardioides</taxon>
    </lineage>
</organism>
<dbReference type="Proteomes" id="UP000679307">
    <property type="component" value="Chromosome"/>
</dbReference>
<accession>A0ABX8EHA3</accession>
<evidence type="ECO:0000313" key="3">
    <source>
        <dbReference type="Proteomes" id="UP000679307"/>
    </source>
</evidence>
<evidence type="ECO:0000256" key="1">
    <source>
        <dbReference type="SAM" id="MobiDB-lite"/>
    </source>
</evidence>
<evidence type="ECO:0000313" key="2">
    <source>
        <dbReference type="EMBL" id="QVT79899.1"/>
    </source>
</evidence>
<proteinExistence type="predicted"/>
<keyword evidence="3" id="KW-1185">Reference proteome</keyword>
<dbReference type="RefSeq" id="WP_214055541.1">
    <property type="nucleotide sequence ID" value="NZ_BAAAHS010000044.1"/>
</dbReference>
<evidence type="ECO:0008006" key="4">
    <source>
        <dbReference type="Google" id="ProtNLM"/>
    </source>
</evidence>
<reference evidence="2 3" key="1">
    <citation type="submission" date="2021-05" db="EMBL/GenBank/DDBJ databases">
        <title>Complete genome of Nocardioides aquaticus KCTC 9944T isolated from meromictic and hypersaline Ekho Lake, Antarctica.</title>
        <authorList>
            <person name="Hwang K."/>
            <person name="Kim K.M."/>
            <person name="Choe H."/>
        </authorList>
    </citation>
    <scope>NUCLEOTIDE SEQUENCE [LARGE SCALE GENOMIC DNA]</scope>
    <source>
        <strain evidence="2 3">KCTC 9944</strain>
    </source>
</reference>
<protein>
    <recommendedName>
        <fullName evidence="4">MmcQ/YjbR family DNA-binding protein</fullName>
    </recommendedName>
</protein>
<feature type="region of interest" description="Disordered" evidence="1">
    <location>
        <begin position="1"/>
        <end position="25"/>
    </location>
</feature>
<name>A0ABX8EHA3_9ACTN</name>
<sequence length="100" mass="11096">MTPDEAGALAEALPGVRRKGHPGHPAWYVDNRLVARLLDAGTLLVRVPMEERDALLAAHPEAFGVPPRFEAHHKVEAYLDDAEPGAVRTALELAWRMQRR</sequence>